<gene>
    <name evidence="1" type="ORF">UFOVP31_42</name>
</gene>
<dbReference type="EMBL" id="LR796161">
    <property type="protein sequence ID" value="CAB4122572.1"/>
    <property type="molecule type" value="Genomic_DNA"/>
</dbReference>
<sequence length="125" mass="13972">MIWLLANRYVLVAIALVAATSGLWAYGKYQYHVGYQIAENVRHVADLESFKSESLRLQGLSQNLELQLTALREAQPKIIERFNRVIIEKPLPADCFIDSDRLRELNAAISTANTSQSGKSLPGGR</sequence>
<evidence type="ECO:0000313" key="1">
    <source>
        <dbReference type="EMBL" id="CAB4122572.1"/>
    </source>
</evidence>
<reference evidence="1" key="1">
    <citation type="submission" date="2020-04" db="EMBL/GenBank/DDBJ databases">
        <authorList>
            <person name="Chiriac C."/>
            <person name="Salcher M."/>
            <person name="Ghai R."/>
            <person name="Kavagutti S V."/>
        </authorList>
    </citation>
    <scope>NUCLEOTIDE SEQUENCE</scope>
</reference>
<organism evidence="1">
    <name type="scientific">uncultured Caudovirales phage</name>
    <dbReference type="NCBI Taxonomy" id="2100421"/>
    <lineage>
        <taxon>Viruses</taxon>
        <taxon>Duplodnaviria</taxon>
        <taxon>Heunggongvirae</taxon>
        <taxon>Uroviricota</taxon>
        <taxon>Caudoviricetes</taxon>
        <taxon>Peduoviridae</taxon>
        <taxon>Maltschvirus</taxon>
        <taxon>Maltschvirus maltsch</taxon>
    </lineage>
</organism>
<protein>
    <submittedName>
        <fullName evidence="1">Uncharacterized protein</fullName>
    </submittedName>
</protein>
<accession>A0A6J5KMZ4</accession>
<name>A0A6J5KMZ4_9CAUD</name>
<proteinExistence type="predicted"/>